<name>A0A5C3EDL7_9BASI</name>
<reference evidence="3 4" key="1">
    <citation type="submission" date="2018-03" db="EMBL/GenBank/DDBJ databases">
        <authorList>
            <person name="Guldener U."/>
        </authorList>
    </citation>
    <scope>NUCLEOTIDE SEQUENCE [LARGE SCALE GENOMIC DNA]</scope>
    <source>
        <strain evidence="3 4">NBRC100155</strain>
    </source>
</reference>
<dbReference type="Proteomes" id="UP000324022">
    <property type="component" value="Unassembled WGS sequence"/>
</dbReference>
<dbReference type="OrthoDB" id="2544866at2759"/>
<feature type="chain" id="PRO_5022658719" evidence="2">
    <location>
        <begin position="24"/>
        <end position="271"/>
    </location>
</feature>
<evidence type="ECO:0000313" key="3">
    <source>
        <dbReference type="EMBL" id="SPO28155.1"/>
    </source>
</evidence>
<keyword evidence="2" id="KW-0732">Signal</keyword>
<keyword evidence="4" id="KW-1185">Reference proteome</keyword>
<protein>
    <submittedName>
        <fullName evidence="3">Uncharacterized protein</fullName>
    </submittedName>
</protein>
<dbReference type="EMBL" id="OOIN01000021">
    <property type="protein sequence ID" value="SPO28155.1"/>
    <property type="molecule type" value="Genomic_DNA"/>
</dbReference>
<proteinExistence type="predicted"/>
<evidence type="ECO:0000256" key="1">
    <source>
        <dbReference type="SAM" id="MobiDB-lite"/>
    </source>
</evidence>
<dbReference type="AlphaFoldDB" id="A0A5C3EDL7"/>
<feature type="signal peptide" evidence="2">
    <location>
        <begin position="1"/>
        <end position="23"/>
    </location>
</feature>
<accession>A0A5C3EDL7</accession>
<organism evidence="3 4">
    <name type="scientific">Ustilago trichophora</name>
    <dbReference type="NCBI Taxonomy" id="86804"/>
    <lineage>
        <taxon>Eukaryota</taxon>
        <taxon>Fungi</taxon>
        <taxon>Dikarya</taxon>
        <taxon>Basidiomycota</taxon>
        <taxon>Ustilaginomycotina</taxon>
        <taxon>Ustilaginomycetes</taxon>
        <taxon>Ustilaginales</taxon>
        <taxon>Ustilaginaceae</taxon>
        <taxon>Ustilago</taxon>
    </lineage>
</organism>
<evidence type="ECO:0000256" key="2">
    <source>
        <dbReference type="SAM" id="SignalP"/>
    </source>
</evidence>
<gene>
    <name evidence="3" type="ORF">UTRI_10194</name>
</gene>
<feature type="region of interest" description="Disordered" evidence="1">
    <location>
        <begin position="177"/>
        <end position="203"/>
    </location>
</feature>
<evidence type="ECO:0000313" key="4">
    <source>
        <dbReference type="Proteomes" id="UP000324022"/>
    </source>
</evidence>
<sequence length="271" mass="30465">MLFRSQGTRLLLVSLAFVAVARAVVRPSHADLGKRMEEASSRGRGDGSLTYNDLIEGRFQHDPGYKPSDQGFWTHFYRNKEFVNGLPVYKLETGGSVIHDFNLRQAVADFGGFHAQLKPSTDEERVVTIVRYPNNEDLFVVKEGDQSVTKQLNRIESIQHHFGRKAALTAYGWNAPKLTPPPPGTAEEAEASSTPTRKAPDWRRIHSSGAALSDQPFDQLKPRLDNSRYIRFTNTEGDKSLAVRARPDGRLEHQIQEGGKVIFEHLAELRM</sequence>